<keyword evidence="1" id="KW-0732">Signal</keyword>
<dbReference type="AlphaFoldDB" id="A0AAV2QSR0"/>
<evidence type="ECO:0000313" key="2">
    <source>
        <dbReference type="EMBL" id="CAL4097055.1"/>
    </source>
</evidence>
<evidence type="ECO:0000313" key="3">
    <source>
        <dbReference type="Proteomes" id="UP001497623"/>
    </source>
</evidence>
<dbReference type="EMBL" id="CAXKWB010010156">
    <property type="protein sequence ID" value="CAL4097055.1"/>
    <property type="molecule type" value="Genomic_DNA"/>
</dbReference>
<feature type="chain" id="PRO_5043674123" evidence="1">
    <location>
        <begin position="27"/>
        <end position="221"/>
    </location>
</feature>
<gene>
    <name evidence="2" type="ORF">MNOR_LOCUS15893</name>
</gene>
<keyword evidence="3" id="KW-1185">Reference proteome</keyword>
<comment type="caution">
    <text evidence="2">The sequence shown here is derived from an EMBL/GenBank/DDBJ whole genome shotgun (WGS) entry which is preliminary data.</text>
</comment>
<name>A0AAV2QSR0_MEGNR</name>
<evidence type="ECO:0000256" key="1">
    <source>
        <dbReference type="SAM" id="SignalP"/>
    </source>
</evidence>
<protein>
    <submittedName>
        <fullName evidence="2">Uncharacterized protein</fullName>
    </submittedName>
</protein>
<reference evidence="2 3" key="1">
    <citation type="submission" date="2024-05" db="EMBL/GenBank/DDBJ databases">
        <authorList>
            <person name="Wallberg A."/>
        </authorList>
    </citation>
    <scope>NUCLEOTIDE SEQUENCE [LARGE SCALE GENOMIC DNA]</scope>
</reference>
<accession>A0AAV2QSR0</accession>
<dbReference type="Proteomes" id="UP001497623">
    <property type="component" value="Unassembled WGS sequence"/>
</dbReference>
<organism evidence="2 3">
    <name type="scientific">Meganyctiphanes norvegica</name>
    <name type="common">Northern krill</name>
    <name type="synonym">Thysanopoda norvegica</name>
    <dbReference type="NCBI Taxonomy" id="48144"/>
    <lineage>
        <taxon>Eukaryota</taxon>
        <taxon>Metazoa</taxon>
        <taxon>Ecdysozoa</taxon>
        <taxon>Arthropoda</taxon>
        <taxon>Crustacea</taxon>
        <taxon>Multicrustacea</taxon>
        <taxon>Malacostraca</taxon>
        <taxon>Eumalacostraca</taxon>
        <taxon>Eucarida</taxon>
        <taxon>Euphausiacea</taxon>
        <taxon>Euphausiidae</taxon>
        <taxon>Meganyctiphanes</taxon>
    </lineage>
</organism>
<sequence length="221" mass="23828">MDKHQILLFLARLGIGVVTVVVGAAAQVTSPTLTCYECTDNPTDNYPYDPDCADYSYNVRTETWNVYDACYIRIYDDGYLERGIAGSGHEDGDCRYGRGADYTQCCCKGELCNTESFCSQCGYPWTSPPPPGASTTTEAATTPSPTVSLVCYQCNGCSSVDSSSTPVISDARYQSCVTTVPTSGIVSRNGSYDQHPDGECAQDSEIISCWCSSSLCNNINI</sequence>
<feature type="signal peptide" evidence="1">
    <location>
        <begin position="1"/>
        <end position="26"/>
    </location>
</feature>
<proteinExistence type="predicted"/>